<evidence type="ECO:0000259" key="4">
    <source>
        <dbReference type="PROSITE" id="PS01124"/>
    </source>
</evidence>
<dbReference type="Proteomes" id="UP001601444">
    <property type="component" value="Unassembled WGS sequence"/>
</dbReference>
<dbReference type="InterPro" id="IPR009057">
    <property type="entry name" value="Homeodomain-like_sf"/>
</dbReference>
<keyword evidence="2" id="KW-0238">DNA-binding</keyword>
<keyword evidence="1" id="KW-0805">Transcription regulation</keyword>
<dbReference type="SMART" id="SM00342">
    <property type="entry name" value="HTH_ARAC"/>
    <property type="match status" value="1"/>
</dbReference>
<dbReference type="Pfam" id="PF12833">
    <property type="entry name" value="HTH_18"/>
    <property type="match status" value="1"/>
</dbReference>
<evidence type="ECO:0000256" key="3">
    <source>
        <dbReference type="ARBA" id="ARBA00023163"/>
    </source>
</evidence>
<dbReference type="PANTHER" id="PTHR46796:SF6">
    <property type="entry name" value="ARAC SUBFAMILY"/>
    <property type="match status" value="1"/>
</dbReference>
<evidence type="ECO:0000256" key="2">
    <source>
        <dbReference type="ARBA" id="ARBA00023125"/>
    </source>
</evidence>
<reference evidence="5 6" key="1">
    <citation type="submission" date="2024-10" db="EMBL/GenBank/DDBJ databases">
        <title>The Natural Products Discovery Center: Release of the First 8490 Sequenced Strains for Exploring Actinobacteria Biosynthetic Diversity.</title>
        <authorList>
            <person name="Kalkreuter E."/>
            <person name="Kautsar S.A."/>
            <person name="Yang D."/>
            <person name="Bader C.D."/>
            <person name="Teijaro C.N."/>
            <person name="Fluegel L."/>
            <person name="Davis C.M."/>
            <person name="Simpson J.R."/>
            <person name="Lauterbach L."/>
            <person name="Steele A.D."/>
            <person name="Gui C."/>
            <person name="Meng S."/>
            <person name="Li G."/>
            <person name="Viehrig K."/>
            <person name="Ye F."/>
            <person name="Su P."/>
            <person name="Kiefer A.F."/>
            <person name="Nichols A."/>
            <person name="Cepeda A.J."/>
            <person name="Yan W."/>
            <person name="Fan B."/>
            <person name="Jiang Y."/>
            <person name="Adhikari A."/>
            <person name="Zheng C.-J."/>
            <person name="Schuster L."/>
            <person name="Cowan T.M."/>
            <person name="Smanski M.J."/>
            <person name="Chevrette M.G."/>
            <person name="De Carvalho L.P.S."/>
            <person name="Shen B."/>
        </authorList>
    </citation>
    <scope>NUCLEOTIDE SEQUENCE [LARGE SCALE GENOMIC DNA]</scope>
    <source>
        <strain evidence="5 6">NPDC004045</strain>
    </source>
</reference>
<keyword evidence="3" id="KW-0804">Transcription</keyword>
<protein>
    <submittedName>
        <fullName evidence="5">Helix-turn-helix domain-containing protein</fullName>
    </submittedName>
</protein>
<dbReference type="EMBL" id="JBIAMX010000020">
    <property type="protein sequence ID" value="MFF0546371.1"/>
    <property type="molecule type" value="Genomic_DNA"/>
</dbReference>
<dbReference type="PANTHER" id="PTHR46796">
    <property type="entry name" value="HTH-TYPE TRANSCRIPTIONAL ACTIVATOR RHAS-RELATED"/>
    <property type="match status" value="1"/>
</dbReference>
<dbReference type="PRINTS" id="PR00032">
    <property type="entry name" value="HTHARAC"/>
</dbReference>
<evidence type="ECO:0000313" key="6">
    <source>
        <dbReference type="Proteomes" id="UP001601444"/>
    </source>
</evidence>
<dbReference type="PROSITE" id="PS01124">
    <property type="entry name" value="HTH_ARAC_FAMILY_2"/>
    <property type="match status" value="1"/>
</dbReference>
<name>A0ABW6PVB4_9NOCA</name>
<comment type="caution">
    <text evidence="5">The sequence shown here is derived from an EMBL/GenBank/DDBJ whole genome shotgun (WGS) entry which is preliminary data.</text>
</comment>
<dbReference type="RefSeq" id="WP_387702733.1">
    <property type="nucleotide sequence ID" value="NZ_JBIAMX010000020.1"/>
</dbReference>
<dbReference type="InterPro" id="IPR050204">
    <property type="entry name" value="AraC_XylS_family_regulators"/>
</dbReference>
<organism evidence="5 6">
    <name type="scientific">Nocardia thailandica</name>
    <dbReference type="NCBI Taxonomy" id="257275"/>
    <lineage>
        <taxon>Bacteria</taxon>
        <taxon>Bacillati</taxon>
        <taxon>Actinomycetota</taxon>
        <taxon>Actinomycetes</taxon>
        <taxon>Mycobacteriales</taxon>
        <taxon>Nocardiaceae</taxon>
        <taxon>Nocardia</taxon>
    </lineage>
</organism>
<keyword evidence="6" id="KW-1185">Reference proteome</keyword>
<dbReference type="InterPro" id="IPR020449">
    <property type="entry name" value="Tscrpt_reg_AraC-type_HTH"/>
</dbReference>
<proteinExistence type="predicted"/>
<dbReference type="InterPro" id="IPR035418">
    <property type="entry name" value="AraC-bd_2"/>
</dbReference>
<dbReference type="InterPro" id="IPR018060">
    <property type="entry name" value="HTH_AraC"/>
</dbReference>
<feature type="domain" description="HTH araC/xylS-type" evidence="4">
    <location>
        <begin position="226"/>
        <end position="325"/>
    </location>
</feature>
<evidence type="ECO:0000256" key="1">
    <source>
        <dbReference type="ARBA" id="ARBA00023015"/>
    </source>
</evidence>
<dbReference type="Gene3D" id="1.10.10.60">
    <property type="entry name" value="Homeodomain-like"/>
    <property type="match status" value="1"/>
</dbReference>
<dbReference type="SUPFAM" id="SSF46689">
    <property type="entry name" value="Homeodomain-like"/>
    <property type="match status" value="1"/>
</dbReference>
<accession>A0ABW6PVB4</accession>
<evidence type="ECO:0000313" key="5">
    <source>
        <dbReference type="EMBL" id="MFF0546371.1"/>
    </source>
</evidence>
<dbReference type="Pfam" id="PF14525">
    <property type="entry name" value="AraC_binding_2"/>
    <property type="match status" value="1"/>
</dbReference>
<gene>
    <name evidence="5" type="ORF">ACFYTF_26405</name>
</gene>
<sequence length="334" mass="35905">MTTSEADPGHIPPVTFTVTGGADLPRAQAFEQWEAVLSECYFPLAAQPDDSPGFHGSIERGKLGGVWLSTVDTSRQSVLRTRSGIAHTDDEYLIASVYTEGRARLHQDDRVAELTPGDMVFYESTRPYRWDIDGPGAQVIVQVPTALLRAELGVSHVSLPTATTVRPDTAAGVVARFFLDLARIQHTAADEAAILASGAVPLFAAGVNLLAGQQPAGASGSLLTRERVTAFVRDRCGDPALTVDDIARGCLLSRRSLYRLFDETGEGLGALLRRLRVERACALLRAERGRPTATVAVEAGFASERHFFRAFRAEMGMTPGEYRMLHGATGSPAA</sequence>